<keyword evidence="3 7" id="KW-0853">WD repeat</keyword>
<dbReference type="PRINTS" id="PR00600">
    <property type="entry name" value="PP2APR55"/>
</dbReference>
<reference evidence="9 10" key="1">
    <citation type="journal article" date="2023" name="G3 (Bethesda)">
        <title>A high-quality reference genome for the fission yeast Schizosaccharomyces osmophilus.</title>
        <authorList>
            <person name="Jia G.S."/>
            <person name="Zhang W.C."/>
            <person name="Liang Y."/>
            <person name="Liu X.H."/>
            <person name="Rhind N."/>
            <person name="Pidoux A."/>
            <person name="Brysch-Herzberg M."/>
            <person name="Du L.L."/>
        </authorList>
    </citation>
    <scope>NUCLEOTIDE SEQUENCE [LARGE SCALE GENOMIC DNA]</scope>
    <source>
        <strain evidence="9 10">CBS 15793</strain>
    </source>
</reference>
<evidence type="ECO:0000313" key="9">
    <source>
        <dbReference type="EMBL" id="WBW72897.1"/>
    </source>
</evidence>
<gene>
    <name evidence="9" type="primary">pab1</name>
    <name evidence="9" type="ORF">SOMG_02089</name>
</gene>
<feature type="region of interest" description="Disordered" evidence="8">
    <location>
        <begin position="407"/>
        <end position="426"/>
    </location>
</feature>
<dbReference type="Gene3D" id="2.130.10.10">
    <property type="entry name" value="YVTN repeat-like/Quinoprotein amine dehydrogenase"/>
    <property type="match status" value="1"/>
</dbReference>
<dbReference type="KEGG" id="som:SOMG_02089"/>
<evidence type="ECO:0000256" key="3">
    <source>
        <dbReference type="ARBA" id="ARBA00022574"/>
    </source>
</evidence>
<dbReference type="GeneID" id="80875571"/>
<dbReference type="FunFam" id="2.130.10.10:FF:000189">
    <property type="entry name" value="Protein phosphatase PP2A regulatory subunit B"/>
    <property type="match status" value="1"/>
</dbReference>
<dbReference type="InterPro" id="IPR000009">
    <property type="entry name" value="PP2A_PR55"/>
</dbReference>
<evidence type="ECO:0000256" key="7">
    <source>
        <dbReference type="RuleBase" id="RU331113"/>
    </source>
</evidence>
<dbReference type="EMBL" id="CP115611">
    <property type="protein sequence ID" value="WBW72897.1"/>
    <property type="molecule type" value="Genomic_DNA"/>
</dbReference>
<dbReference type="Proteomes" id="UP001212411">
    <property type="component" value="Chromosome 1"/>
</dbReference>
<dbReference type="InterPro" id="IPR001680">
    <property type="entry name" value="WD40_rpt"/>
</dbReference>
<keyword evidence="4 7" id="KW-0677">Repeat</keyword>
<dbReference type="GO" id="GO:0019888">
    <property type="term" value="F:protein phosphatase regulator activity"/>
    <property type="evidence" value="ECO:0007669"/>
    <property type="project" value="InterPro"/>
</dbReference>
<dbReference type="AlphaFoldDB" id="A0AAE9WCZ1"/>
<dbReference type="InterPro" id="IPR018067">
    <property type="entry name" value="PP2A_PR55_CS"/>
</dbReference>
<proteinExistence type="inferred from homology"/>
<comment type="similarity">
    <text evidence="1 7">Belongs to the phosphatase 2A regulatory subunit B family.</text>
</comment>
<keyword evidence="10" id="KW-1185">Reference proteome</keyword>
<dbReference type="SUPFAM" id="SSF50978">
    <property type="entry name" value="WD40 repeat-like"/>
    <property type="match status" value="1"/>
</dbReference>
<dbReference type="SMART" id="SM00320">
    <property type="entry name" value="WD40"/>
    <property type="match status" value="5"/>
</dbReference>
<dbReference type="RefSeq" id="XP_056037140.1">
    <property type="nucleotide sequence ID" value="XM_056180882.1"/>
</dbReference>
<sequence>MDESEDLTGQWRFAQCFGDKGDAEDITEADIISAVEFDHSGDYLATGDKGGRVVLFERNHSKKGCEYKFFTEFQSHEPEFDYLKSLEIEEKINKIRWCRRTNRAHFLLSTNDKTIKLWKLYEKNLKVVAENNLSDEFRHPRPLLKPFTLPMQLKLPRLSHHDTIVAAYPRRVYSNAHAYHINSISVNSDAETYISADDLRINLWNLGISDHSFNIVDIKPDNMEELTEVITSADFHPVNCNHLMYSSSKGNIKLLDLRQSALCDNHTKLFEDQGDQDSKSFFSEIISSISDIKFSQNGRYILSRDYLSLKIWDINMEKMPVKTIPLHDVLRSKLCDLYENDCIFDKFECTFSGDGKHALSGSYSNNFGIYPTDSSKLGDEGQVVLQADKAAFRARKSAASSTVKLNSMKNNDWDPRSPAPMGSGSIGLDPDQLDYNKKIMHASWHPFEDSVAIAATNNLFVFSKL</sequence>
<dbReference type="InterPro" id="IPR036322">
    <property type="entry name" value="WD40_repeat_dom_sf"/>
</dbReference>
<dbReference type="PROSITE" id="PS01025">
    <property type="entry name" value="PR55_2"/>
    <property type="match status" value="1"/>
</dbReference>
<evidence type="ECO:0000256" key="8">
    <source>
        <dbReference type="SAM" id="MobiDB-lite"/>
    </source>
</evidence>
<dbReference type="PIRSF" id="PIRSF037309">
    <property type="entry name" value="PP2A_PR55"/>
    <property type="match status" value="1"/>
</dbReference>
<evidence type="ECO:0000256" key="1">
    <source>
        <dbReference type="ARBA" id="ARBA00008259"/>
    </source>
</evidence>
<evidence type="ECO:0000256" key="2">
    <source>
        <dbReference type="ARBA" id="ARBA00022553"/>
    </source>
</evidence>
<name>A0AAE9WCZ1_9SCHI</name>
<comment type="function">
    <text evidence="5">Phosphatase 2A affects a variety of biological processes in the cell such as transcription, cell cycle progression and cellular morphogenesis, and provides an initial identification of critical substrates for this phosphatase. The regulatory subunit may direct the catalytic subunit to distinct, albeit overlapping, subsets of substrates.</text>
</comment>
<evidence type="ECO:0000256" key="4">
    <source>
        <dbReference type="ARBA" id="ARBA00022737"/>
    </source>
</evidence>
<dbReference type="InterPro" id="IPR015943">
    <property type="entry name" value="WD40/YVTN_repeat-like_dom_sf"/>
</dbReference>
<dbReference type="GO" id="GO:1902531">
    <property type="term" value="P:regulation of intracellular signal transduction"/>
    <property type="evidence" value="ECO:0007669"/>
    <property type="project" value="UniProtKB-ARBA"/>
</dbReference>
<evidence type="ECO:0000313" key="10">
    <source>
        <dbReference type="Proteomes" id="UP001212411"/>
    </source>
</evidence>
<dbReference type="PROSITE" id="PS01024">
    <property type="entry name" value="PR55_1"/>
    <property type="match status" value="1"/>
</dbReference>
<evidence type="ECO:0000256" key="5">
    <source>
        <dbReference type="ARBA" id="ARBA00055525"/>
    </source>
</evidence>
<dbReference type="GO" id="GO:0000159">
    <property type="term" value="C:protein phosphatase type 2A complex"/>
    <property type="evidence" value="ECO:0007669"/>
    <property type="project" value="UniProtKB-UniRule"/>
</dbReference>
<dbReference type="GO" id="GO:0010972">
    <property type="term" value="P:negative regulation of G2/M transition of mitotic cell cycle"/>
    <property type="evidence" value="ECO:0007669"/>
    <property type="project" value="UniProtKB-ARBA"/>
</dbReference>
<protein>
    <recommendedName>
        <fullName evidence="6 7">Protein phosphatase PP2A regulatory subunit B</fullName>
    </recommendedName>
</protein>
<dbReference type="PANTHER" id="PTHR11871">
    <property type="entry name" value="PROTEIN PHOSPHATASE PP2A REGULATORY SUBUNIT B"/>
    <property type="match status" value="1"/>
</dbReference>
<organism evidence="9 10">
    <name type="scientific">Schizosaccharomyces osmophilus</name>
    <dbReference type="NCBI Taxonomy" id="2545709"/>
    <lineage>
        <taxon>Eukaryota</taxon>
        <taxon>Fungi</taxon>
        <taxon>Dikarya</taxon>
        <taxon>Ascomycota</taxon>
        <taxon>Taphrinomycotina</taxon>
        <taxon>Schizosaccharomycetes</taxon>
        <taxon>Schizosaccharomycetales</taxon>
        <taxon>Schizosaccharomycetaceae</taxon>
        <taxon>Schizosaccharomyces</taxon>
    </lineage>
</organism>
<accession>A0AAE9WCZ1</accession>
<evidence type="ECO:0000256" key="6">
    <source>
        <dbReference type="ARBA" id="ARBA00067298"/>
    </source>
</evidence>
<keyword evidence="2" id="KW-0597">Phosphoprotein</keyword>